<feature type="transmembrane region" description="Helical" evidence="1">
    <location>
        <begin position="38"/>
        <end position="59"/>
    </location>
</feature>
<dbReference type="RefSeq" id="WP_407674351.1">
    <property type="nucleotide sequence ID" value="NZ_CAJQZC010000016.1"/>
</dbReference>
<name>A0A9N8X431_9BURK</name>
<evidence type="ECO:0000313" key="2">
    <source>
        <dbReference type="EMBL" id="CAG4926349.1"/>
    </source>
</evidence>
<dbReference type="InterPro" id="IPR036259">
    <property type="entry name" value="MFS_trans_sf"/>
</dbReference>
<evidence type="ECO:0000256" key="1">
    <source>
        <dbReference type="SAM" id="Phobius"/>
    </source>
</evidence>
<feature type="transmembrane region" description="Helical" evidence="1">
    <location>
        <begin position="65"/>
        <end position="87"/>
    </location>
</feature>
<comment type="caution">
    <text evidence="2">The sequence shown here is derived from an EMBL/GenBank/DDBJ whole genome shotgun (WGS) entry which is preliminary data.</text>
</comment>
<organism evidence="2 3">
    <name type="scientific">Paraburkholderia saeva</name>
    <dbReference type="NCBI Taxonomy" id="2777537"/>
    <lineage>
        <taxon>Bacteria</taxon>
        <taxon>Pseudomonadati</taxon>
        <taxon>Pseudomonadota</taxon>
        <taxon>Betaproteobacteria</taxon>
        <taxon>Burkholderiales</taxon>
        <taxon>Burkholderiaceae</taxon>
        <taxon>Paraburkholderia</taxon>
    </lineage>
</organism>
<proteinExistence type="predicted"/>
<dbReference type="Proteomes" id="UP000789704">
    <property type="component" value="Unassembled WGS sequence"/>
</dbReference>
<dbReference type="AlphaFoldDB" id="A0A9N8X431"/>
<keyword evidence="3" id="KW-1185">Reference proteome</keyword>
<protein>
    <submittedName>
        <fullName evidence="2">Uncharacterized protein</fullName>
    </submittedName>
</protein>
<dbReference type="EMBL" id="CAJQZC010000016">
    <property type="protein sequence ID" value="CAG4926349.1"/>
    <property type="molecule type" value="Genomic_DNA"/>
</dbReference>
<sequence length="99" mass="10006">MGLVIPLFLFVSAAGFIVANSIAGALSSYPERAGAVSAWIGAIQYGTGIVGSAMVGIFADGTPWPMGWVIALSCIGSLLCALCLVLVSPATTREVTVTS</sequence>
<keyword evidence="1" id="KW-1133">Transmembrane helix</keyword>
<keyword evidence="1" id="KW-0472">Membrane</keyword>
<accession>A0A9N8X431</accession>
<feature type="transmembrane region" description="Helical" evidence="1">
    <location>
        <begin position="6"/>
        <end position="26"/>
    </location>
</feature>
<evidence type="ECO:0000313" key="3">
    <source>
        <dbReference type="Proteomes" id="UP000789704"/>
    </source>
</evidence>
<dbReference type="SUPFAM" id="SSF103473">
    <property type="entry name" value="MFS general substrate transporter"/>
    <property type="match status" value="1"/>
</dbReference>
<reference evidence="2" key="1">
    <citation type="submission" date="2021-04" db="EMBL/GenBank/DDBJ databases">
        <authorList>
            <person name="Vanwijnsberghe S."/>
        </authorList>
    </citation>
    <scope>NUCLEOTIDE SEQUENCE</scope>
    <source>
        <strain evidence="2">LMG 31841</strain>
    </source>
</reference>
<dbReference type="Gene3D" id="1.20.1720.10">
    <property type="entry name" value="Multidrug resistance protein D"/>
    <property type="match status" value="1"/>
</dbReference>
<gene>
    <name evidence="2" type="ORF">LMG31841_05580</name>
</gene>
<keyword evidence="1" id="KW-0812">Transmembrane</keyword>